<sequence>MASILVNGFLEGVSISRLTVDEALMNHFGTIVIAARLSEAKEVVLVGDINQLPCIDMENLFEMRYCKPNLTTGIYNVSFLARIRILRTLCSPPATSITTFTLLIPPLSVYGEVHWR</sequence>
<dbReference type="EMBL" id="CAKOGL010000018">
    <property type="protein sequence ID" value="CAH2097492.1"/>
    <property type="molecule type" value="Genomic_DNA"/>
</dbReference>
<dbReference type="Pfam" id="PF01443">
    <property type="entry name" value="Viral_helicase1"/>
    <property type="match status" value="1"/>
</dbReference>
<feature type="domain" description="(+)RNA virus helicase C-terminal" evidence="1">
    <location>
        <begin position="16"/>
        <end position="58"/>
    </location>
</feature>
<dbReference type="AlphaFoldDB" id="A0AAU9UI25"/>
<name>A0AAU9UI25_EUPED</name>
<comment type="caution">
    <text evidence="2">The sequence shown here is derived from an EMBL/GenBank/DDBJ whole genome shotgun (WGS) entry which is preliminary data.</text>
</comment>
<evidence type="ECO:0000313" key="2">
    <source>
        <dbReference type="EMBL" id="CAH2097492.1"/>
    </source>
</evidence>
<keyword evidence="3" id="KW-1185">Reference proteome</keyword>
<dbReference type="InterPro" id="IPR027417">
    <property type="entry name" value="P-loop_NTPase"/>
</dbReference>
<evidence type="ECO:0000313" key="3">
    <source>
        <dbReference type="Proteomes" id="UP001153954"/>
    </source>
</evidence>
<evidence type="ECO:0000259" key="1">
    <source>
        <dbReference type="Pfam" id="PF01443"/>
    </source>
</evidence>
<gene>
    <name evidence="2" type="ORF">EEDITHA_LOCUS12713</name>
</gene>
<protein>
    <recommendedName>
        <fullName evidence="1">(+)RNA virus helicase C-terminal domain-containing protein</fullName>
    </recommendedName>
</protein>
<dbReference type="InterPro" id="IPR027351">
    <property type="entry name" value="(+)RNA_virus_helicase_core_dom"/>
</dbReference>
<dbReference type="Proteomes" id="UP001153954">
    <property type="component" value="Unassembled WGS sequence"/>
</dbReference>
<proteinExistence type="predicted"/>
<accession>A0AAU9UI25</accession>
<reference evidence="2" key="1">
    <citation type="submission" date="2022-03" db="EMBL/GenBank/DDBJ databases">
        <authorList>
            <person name="Tunstrom K."/>
        </authorList>
    </citation>
    <scope>NUCLEOTIDE SEQUENCE</scope>
</reference>
<organism evidence="2 3">
    <name type="scientific">Euphydryas editha</name>
    <name type="common">Edith's checkerspot</name>
    <dbReference type="NCBI Taxonomy" id="104508"/>
    <lineage>
        <taxon>Eukaryota</taxon>
        <taxon>Metazoa</taxon>
        <taxon>Ecdysozoa</taxon>
        <taxon>Arthropoda</taxon>
        <taxon>Hexapoda</taxon>
        <taxon>Insecta</taxon>
        <taxon>Pterygota</taxon>
        <taxon>Neoptera</taxon>
        <taxon>Endopterygota</taxon>
        <taxon>Lepidoptera</taxon>
        <taxon>Glossata</taxon>
        <taxon>Ditrysia</taxon>
        <taxon>Papilionoidea</taxon>
        <taxon>Nymphalidae</taxon>
        <taxon>Nymphalinae</taxon>
        <taxon>Euphydryas</taxon>
    </lineage>
</organism>
<dbReference type="GO" id="GO:0005524">
    <property type="term" value="F:ATP binding"/>
    <property type="evidence" value="ECO:0007669"/>
    <property type="project" value="InterPro"/>
</dbReference>
<dbReference type="Gene3D" id="3.40.50.300">
    <property type="entry name" value="P-loop containing nucleotide triphosphate hydrolases"/>
    <property type="match status" value="1"/>
</dbReference>